<dbReference type="Proteomes" id="UP000298460">
    <property type="component" value="Unassembled WGS sequence"/>
</dbReference>
<keyword evidence="3" id="KW-1185">Reference proteome</keyword>
<protein>
    <submittedName>
        <fullName evidence="2">HicB family protein</fullName>
    </submittedName>
</protein>
<name>A0A4Z0R7Z7_9FIRM</name>
<feature type="domain" description="HicB-like antitoxin of toxin-antitoxin system" evidence="1">
    <location>
        <begin position="5"/>
        <end position="102"/>
    </location>
</feature>
<dbReference type="InterPro" id="IPR035069">
    <property type="entry name" value="TTHA1013/TTHA0281-like"/>
</dbReference>
<dbReference type="Gene3D" id="3.30.160.250">
    <property type="match status" value="1"/>
</dbReference>
<reference evidence="2 3" key="1">
    <citation type="submission" date="2019-03" db="EMBL/GenBank/DDBJ databases">
        <title>Draft Genome Sequence of Desulfosporosinus fructosivorans Strain 63.6F, Isolated from Marine Sediment in the Baltic Sea.</title>
        <authorList>
            <person name="Hausmann B."/>
            <person name="Vandieken V."/>
            <person name="Pjevac P."/>
            <person name="Schreck K."/>
            <person name="Herbold C.W."/>
            <person name="Loy A."/>
        </authorList>
    </citation>
    <scope>NUCLEOTIDE SEQUENCE [LARGE SCALE GENOMIC DNA]</scope>
    <source>
        <strain evidence="2 3">63.6F</strain>
    </source>
</reference>
<dbReference type="InterPro" id="IPR051404">
    <property type="entry name" value="TA_system_antitoxin"/>
</dbReference>
<evidence type="ECO:0000259" key="1">
    <source>
        <dbReference type="Pfam" id="PF15919"/>
    </source>
</evidence>
<dbReference type="InterPro" id="IPR031807">
    <property type="entry name" value="HicB-like"/>
</dbReference>
<dbReference type="AlphaFoldDB" id="A0A4Z0R7Z7"/>
<proteinExistence type="predicted"/>
<dbReference type="PANTHER" id="PTHR34504:SF4">
    <property type="entry name" value="ANTITOXIN HICB"/>
    <property type="match status" value="1"/>
</dbReference>
<dbReference type="OrthoDB" id="5419659at2"/>
<evidence type="ECO:0000313" key="3">
    <source>
        <dbReference type="Proteomes" id="UP000298460"/>
    </source>
</evidence>
<gene>
    <name evidence="2" type="ORF">E4K67_09330</name>
</gene>
<evidence type="ECO:0000313" key="2">
    <source>
        <dbReference type="EMBL" id="TGE38167.1"/>
    </source>
</evidence>
<organism evidence="2 3">
    <name type="scientific">Desulfosporosinus fructosivorans</name>
    <dbReference type="NCBI Taxonomy" id="2018669"/>
    <lineage>
        <taxon>Bacteria</taxon>
        <taxon>Bacillati</taxon>
        <taxon>Bacillota</taxon>
        <taxon>Clostridia</taxon>
        <taxon>Eubacteriales</taxon>
        <taxon>Desulfitobacteriaceae</taxon>
        <taxon>Desulfosporosinus</taxon>
    </lineage>
</organism>
<dbReference type="SUPFAM" id="SSF143100">
    <property type="entry name" value="TTHA1013/TTHA0281-like"/>
    <property type="match status" value="1"/>
</dbReference>
<dbReference type="PANTHER" id="PTHR34504">
    <property type="entry name" value="ANTITOXIN HICB"/>
    <property type="match status" value="1"/>
</dbReference>
<comment type="caution">
    <text evidence="2">The sequence shown here is derived from an EMBL/GenBank/DDBJ whole genome shotgun (WGS) entry which is preliminary data.</text>
</comment>
<dbReference type="RefSeq" id="WP_135546147.1">
    <property type="nucleotide sequence ID" value="NZ_SPQQ01000003.1"/>
</dbReference>
<dbReference type="Pfam" id="PF15919">
    <property type="entry name" value="HicB_lk_antitox"/>
    <property type="match status" value="1"/>
</dbReference>
<dbReference type="EMBL" id="SPQQ01000003">
    <property type="protein sequence ID" value="TGE38167.1"/>
    <property type="molecule type" value="Genomic_DNA"/>
</dbReference>
<accession>A0A4Z0R7Z7</accession>
<sequence length="128" mass="14535">MIKAYPIVLTPTQTGYVVTVSDLDINTQGKDIAEAIYMARDAIGLWGITEQDDGRKIPEPSSIEPERQSNELVTWVDIDFDKYRKANDMTTMRINVSVPKYLKVLGDEAGVNFSQELQERLKEKLIQN</sequence>